<dbReference type="Gene3D" id="3.10.350.10">
    <property type="entry name" value="LysM domain"/>
    <property type="match status" value="3"/>
</dbReference>
<dbReference type="Pfam" id="PF01476">
    <property type="entry name" value="LysM"/>
    <property type="match status" value="3"/>
</dbReference>
<dbReference type="SUPFAM" id="SSF53822">
    <property type="entry name" value="Periplasmic binding protein-like I"/>
    <property type="match status" value="1"/>
</dbReference>
<dbReference type="PANTHER" id="PTHR33734">
    <property type="entry name" value="LYSM DOMAIN-CONTAINING GPI-ANCHORED PROTEIN 2"/>
    <property type="match status" value="1"/>
</dbReference>
<proteinExistence type="predicted"/>
<gene>
    <name evidence="3" type="ORF">ULVI_01465</name>
</gene>
<evidence type="ECO:0000313" key="4">
    <source>
        <dbReference type="Proteomes" id="UP000077013"/>
    </source>
</evidence>
<dbReference type="InterPro" id="IPR028082">
    <property type="entry name" value="Peripla_BP_I"/>
</dbReference>
<keyword evidence="4" id="KW-1185">Reference proteome</keyword>
<dbReference type="OrthoDB" id="2149800at2"/>
<dbReference type="RefSeq" id="WP_068588809.1">
    <property type="nucleotide sequence ID" value="NZ_LRXL01000012.1"/>
</dbReference>
<feature type="domain" description="LysM" evidence="2">
    <location>
        <begin position="29"/>
        <end position="72"/>
    </location>
</feature>
<organism evidence="3 4">
    <name type="scientific">Cochleicola gelatinilyticus</name>
    <dbReference type="NCBI Taxonomy" id="1763537"/>
    <lineage>
        <taxon>Bacteria</taxon>
        <taxon>Pseudomonadati</taxon>
        <taxon>Bacteroidota</taxon>
        <taxon>Flavobacteriia</taxon>
        <taxon>Flavobacteriales</taxon>
        <taxon>Flavobacteriaceae</taxon>
        <taxon>Cochleicola</taxon>
    </lineage>
</organism>
<dbReference type="PROSITE" id="PS51782">
    <property type="entry name" value="LYSM"/>
    <property type="match status" value="3"/>
</dbReference>
<dbReference type="PANTHER" id="PTHR33734:SF22">
    <property type="entry name" value="MEMBRANE-BOUND LYTIC MUREIN TRANSGLYCOSYLASE D"/>
    <property type="match status" value="1"/>
</dbReference>
<dbReference type="SUPFAM" id="SSF54106">
    <property type="entry name" value="LysM domain"/>
    <property type="match status" value="3"/>
</dbReference>
<dbReference type="InterPro" id="IPR036779">
    <property type="entry name" value="LysM_dom_sf"/>
</dbReference>
<evidence type="ECO:0000256" key="1">
    <source>
        <dbReference type="SAM" id="SignalP"/>
    </source>
</evidence>
<feature type="domain" description="LysM" evidence="2">
    <location>
        <begin position="164"/>
        <end position="207"/>
    </location>
</feature>
<feature type="chain" id="PRO_5007889247" description="LysM domain-containing protein" evidence="1">
    <location>
        <begin position="23"/>
        <end position="646"/>
    </location>
</feature>
<feature type="signal peptide" evidence="1">
    <location>
        <begin position="1"/>
        <end position="22"/>
    </location>
</feature>
<evidence type="ECO:0000313" key="3">
    <source>
        <dbReference type="EMBL" id="OAB81514.1"/>
    </source>
</evidence>
<dbReference type="PROSITE" id="PS51257">
    <property type="entry name" value="PROKAR_LIPOPROTEIN"/>
    <property type="match status" value="1"/>
</dbReference>
<dbReference type="AlphaFoldDB" id="A0A167K8Y8"/>
<sequence length="646" mass="72127">MYSLKSFIYILLVSLFSLGCGATIQQQYASHTVAKGDTAYSVSKEYGITADELYRLNPEAKNGLKENTVLILPAKDLINAGSSSSDITETLTDKFKMHRVKRKETLFGISQQYGVSVDELKKYNKELYSRELKKGEKIRIPIVKKVASYGSGNSNNSGSVSGEGMHTVVAKETKFGIARKYGITMAELESLNPNLPANLPIGIVLNVPKKSVIGSATIEDEAYDFYEVQSKEGFFRLKVKLGLSEEEIVALNPYAKDGLKEGMILKIPKGNSEIIKGSKATKVDLERSITNRSKKNIAVLLPFRLNRAQGDSTEGNENLIKEDGTLRVALDFYSGVLMATEFAKDKGISVNLNVYDTEASDSKVGSIISQNNFDDTHAVIGPLLRKNVERAASDLKRSDVPVFSPLSNRAIKISSNLFQTLPTDEMLEKSMLNYLKQNEAGKNFIVIADGKRRTQKDAVLSVLPQAKNLTPRNEGFLYVNDIASKVVDGQENWVILESQDPVLVSNVVGVLNGMSPKYKLRLFTLDKNDAYDYHDVSNMHLAKLGFTFPSVKRTYDYNKRTAFVTSYKNKYGVLPNRFAVRGFDITYDVLLRLASADDVYDATSSDYETEYVENKFRYSKKLLSGYQNEASYIIKFKDDLQYEVIE</sequence>
<dbReference type="STRING" id="1763537.ULVI_01465"/>
<dbReference type="InterPro" id="IPR018392">
    <property type="entry name" value="LysM"/>
</dbReference>
<dbReference type="EMBL" id="LRXL01000012">
    <property type="protein sequence ID" value="OAB81514.1"/>
    <property type="molecule type" value="Genomic_DNA"/>
</dbReference>
<dbReference type="Gene3D" id="3.40.50.2300">
    <property type="match status" value="1"/>
</dbReference>
<protein>
    <recommendedName>
        <fullName evidence="2">LysM domain-containing protein</fullName>
    </recommendedName>
</protein>
<dbReference type="GO" id="GO:0008932">
    <property type="term" value="F:lytic endotransglycosylase activity"/>
    <property type="evidence" value="ECO:0007669"/>
    <property type="project" value="TreeGrafter"/>
</dbReference>
<evidence type="ECO:0000259" key="2">
    <source>
        <dbReference type="PROSITE" id="PS51782"/>
    </source>
</evidence>
<accession>A0A167K8Y8</accession>
<name>A0A167K8Y8_9FLAO</name>
<keyword evidence="1" id="KW-0732">Signal</keyword>
<dbReference type="CDD" id="cd00118">
    <property type="entry name" value="LysM"/>
    <property type="match status" value="3"/>
</dbReference>
<comment type="caution">
    <text evidence="3">The sequence shown here is derived from an EMBL/GenBank/DDBJ whole genome shotgun (WGS) entry which is preliminary data.</text>
</comment>
<feature type="domain" description="LysM" evidence="2">
    <location>
        <begin position="96"/>
        <end position="140"/>
    </location>
</feature>
<dbReference type="Proteomes" id="UP000077013">
    <property type="component" value="Unassembled WGS sequence"/>
</dbReference>
<dbReference type="SMART" id="SM00257">
    <property type="entry name" value="LysM"/>
    <property type="match status" value="4"/>
</dbReference>
<reference evidence="3 4" key="1">
    <citation type="submission" date="2016-02" db="EMBL/GenBank/DDBJ databases">
        <title>Ulvibacter sp. LPB0005, isolated from Thais luteostoma.</title>
        <authorList>
            <person name="Shin S.-K."/>
            <person name="Yi H."/>
        </authorList>
    </citation>
    <scope>NUCLEOTIDE SEQUENCE [LARGE SCALE GENOMIC DNA]</scope>
    <source>
        <strain evidence="3 4">LPB0005</strain>
    </source>
</reference>